<accession>A0A397RYP7</accession>
<dbReference type="InterPro" id="IPR011204">
    <property type="entry name" value="Virulence_RhuM-like"/>
</dbReference>
<sequence>MNINEKKYELIKFEDGEFSLDVNVSPDEETVWINVHDLAKLFERDEKTIRKHINNILNEECDNSAVAFFATTALDGKTYNVAYYNLDVIISLGYRVKSKRGILFRKWANSVLKRYLLNGYSINNKRCIECQENIITLNNKVNNLIENTSIINTRLLSLESTDNILSNMLFYENNIFEAYSYIKKLLLSAKKEIIIIDGYIDITVLDMLNEIHIPITIYTLPSASITKQDINKFQINHNLIVNRNNIIHDRFLIIDADIYSIGSSIKDVGKKRFVMTKFLQ</sequence>
<dbReference type="EMBL" id="QXEV01000017">
    <property type="protein sequence ID" value="RIA75521.1"/>
    <property type="molecule type" value="Genomic_DNA"/>
</dbReference>
<evidence type="ECO:0000313" key="1">
    <source>
        <dbReference type="EMBL" id="RIA75521.1"/>
    </source>
</evidence>
<comment type="caution">
    <text evidence="1">The sequence shown here is derived from an EMBL/GenBank/DDBJ whole genome shotgun (WGS) entry which is preliminary data.</text>
</comment>
<dbReference type="PANTHER" id="PTHR35810">
    <property type="entry name" value="CYTOPLASMIC PROTEIN-RELATED"/>
    <property type="match status" value="1"/>
</dbReference>
<dbReference type="OrthoDB" id="9802752at2"/>
<dbReference type="RefSeq" id="WP_119016540.1">
    <property type="nucleotide sequence ID" value="NZ_QXEV01000017.1"/>
</dbReference>
<name>A0A397RYP7_9MOLU</name>
<gene>
    <name evidence="1" type="ORF">EI71_01415</name>
</gene>
<reference evidence="1 2" key="1">
    <citation type="submission" date="2018-08" db="EMBL/GenBank/DDBJ databases">
        <title>Genomic Encyclopedia of Archaeal and Bacterial Type Strains, Phase II (KMG-II): from individual species to whole genera.</title>
        <authorList>
            <person name="Goeker M."/>
        </authorList>
    </citation>
    <scope>NUCLEOTIDE SEQUENCE [LARGE SCALE GENOMIC DNA]</scope>
    <source>
        <strain evidence="1 2">ATCC 27112</strain>
    </source>
</reference>
<proteinExistence type="predicted"/>
<dbReference type="InParanoid" id="A0A397RYP7"/>
<dbReference type="Pfam" id="PF13310">
    <property type="entry name" value="Virulence_RhuM"/>
    <property type="match status" value="1"/>
</dbReference>
<organism evidence="1 2">
    <name type="scientific">Anaeroplasma bactoclasticum</name>
    <dbReference type="NCBI Taxonomy" id="2088"/>
    <lineage>
        <taxon>Bacteria</taxon>
        <taxon>Bacillati</taxon>
        <taxon>Mycoplasmatota</taxon>
        <taxon>Mollicutes</taxon>
        <taxon>Anaeroplasmatales</taxon>
        <taxon>Anaeroplasmataceae</taxon>
        <taxon>Anaeroplasma</taxon>
    </lineage>
</organism>
<protein>
    <submittedName>
        <fullName evidence="1">Virulence RhuM family protein</fullName>
    </submittedName>
</protein>
<dbReference type="AlphaFoldDB" id="A0A397RYP7"/>
<keyword evidence="2" id="KW-1185">Reference proteome</keyword>
<dbReference type="Proteomes" id="UP000266506">
    <property type="component" value="Unassembled WGS sequence"/>
</dbReference>
<dbReference type="PANTHER" id="PTHR35810:SF1">
    <property type="entry name" value="CYTOPLASMIC PROTEIN"/>
    <property type="match status" value="1"/>
</dbReference>
<evidence type="ECO:0000313" key="2">
    <source>
        <dbReference type="Proteomes" id="UP000266506"/>
    </source>
</evidence>